<organism evidence="1 2">
    <name type="scientific">Rubrivivax gelatinosus</name>
    <name type="common">Rhodocyclus gelatinosus</name>
    <name type="synonym">Rhodopseudomonas gelatinosa</name>
    <dbReference type="NCBI Taxonomy" id="28068"/>
    <lineage>
        <taxon>Bacteria</taxon>
        <taxon>Pseudomonadati</taxon>
        <taxon>Pseudomonadota</taxon>
        <taxon>Betaproteobacteria</taxon>
        <taxon>Burkholderiales</taxon>
        <taxon>Sphaerotilaceae</taxon>
        <taxon>Rubrivivax</taxon>
    </lineage>
</organism>
<dbReference type="AlphaFoldDB" id="A0A4R2M6E3"/>
<proteinExistence type="predicted"/>
<comment type="caution">
    <text evidence="1">The sequence shown here is derived from an EMBL/GenBank/DDBJ whole genome shotgun (WGS) entry which is preliminary data.</text>
</comment>
<name>A0A4R2M6E3_RUBGE</name>
<evidence type="ECO:0000313" key="2">
    <source>
        <dbReference type="Proteomes" id="UP000295106"/>
    </source>
</evidence>
<evidence type="ECO:0000313" key="1">
    <source>
        <dbReference type="EMBL" id="TCO99723.1"/>
    </source>
</evidence>
<dbReference type="Proteomes" id="UP000295106">
    <property type="component" value="Unassembled WGS sequence"/>
</dbReference>
<protein>
    <submittedName>
        <fullName evidence="1">Uncharacterized protein</fullName>
    </submittedName>
</protein>
<accession>A0A4R2M6E3</accession>
<sequence length="48" mass="5158">MNRIRCRWPAIPVMLPPGSAANLSASPVHRIGPGADLSCAPPAQWHRT</sequence>
<reference evidence="1 2" key="1">
    <citation type="submission" date="2019-03" db="EMBL/GenBank/DDBJ databases">
        <title>Genomic Encyclopedia of Type Strains, Phase IV (KMG-IV): sequencing the most valuable type-strain genomes for metagenomic binning, comparative biology and taxonomic classification.</title>
        <authorList>
            <person name="Goeker M."/>
        </authorList>
    </citation>
    <scope>NUCLEOTIDE SEQUENCE [LARGE SCALE GENOMIC DNA]</scope>
    <source>
        <strain evidence="1 2">DSM 1709</strain>
    </source>
</reference>
<gene>
    <name evidence="1" type="ORF">EV684_11420</name>
</gene>
<dbReference type="EMBL" id="SLXD01000014">
    <property type="protein sequence ID" value="TCO99723.1"/>
    <property type="molecule type" value="Genomic_DNA"/>
</dbReference>